<accession>A0A840AXG8</accession>
<evidence type="ECO:0000313" key="5">
    <source>
        <dbReference type="Proteomes" id="UP000553963"/>
    </source>
</evidence>
<dbReference type="Proteomes" id="UP000553963">
    <property type="component" value="Unassembled WGS sequence"/>
</dbReference>
<evidence type="ECO:0000256" key="1">
    <source>
        <dbReference type="ARBA" id="ARBA00022679"/>
    </source>
</evidence>
<dbReference type="Pfam" id="PF00583">
    <property type="entry name" value="Acetyltransf_1"/>
    <property type="match status" value="1"/>
</dbReference>
<keyword evidence="2" id="KW-0012">Acyltransferase</keyword>
<comment type="caution">
    <text evidence="4">The sequence shown here is derived from an EMBL/GenBank/DDBJ whole genome shotgun (WGS) entry which is preliminary data.</text>
</comment>
<evidence type="ECO:0000313" key="4">
    <source>
        <dbReference type="EMBL" id="MBB3933165.1"/>
    </source>
</evidence>
<dbReference type="GO" id="GO:0016747">
    <property type="term" value="F:acyltransferase activity, transferring groups other than amino-acyl groups"/>
    <property type="evidence" value="ECO:0007669"/>
    <property type="project" value="InterPro"/>
</dbReference>
<dbReference type="EMBL" id="JACIDS010000005">
    <property type="protein sequence ID" value="MBB3933165.1"/>
    <property type="molecule type" value="Genomic_DNA"/>
</dbReference>
<evidence type="ECO:0000256" key="2">
    <source>
        <dbReference type="ARBA" id="ARBA00023315"/>
    </source>
</evidence>
<dbReference type="SUPFAM" id="SSF55729">
    <property type="entry name" value="Acyl-CoA N-acyltransferases (Nat)"/>
    <property type="match status" value="1"/>
</dbReference>
<protein>
    <submittedName>
        <fullName evidence="4">Putative N-acetyltransferase YhbS</fullName>
    </submittedName>
</protein>
<evidence type="ECO:0000259" key="3">
    <source>
        <dbReference type="PROSITE" id="PS51186"/>
    </source>
</evidence>
<reference evidence="4 5" key="1">
    <citation type="submission" date="2020-08" db="EMBL/GenBank/DDBJ databases">
        <title>Genomic Encyclopedia of Type Strains, Phase IV (KMG-IV): sequencing the most valuable type-strain genomes for metagenomic binning, comparative biology and taxonomic classification.</title>
        <authorList>
            <person name="Goeker M."/>
        </authorList>
    </citation>
    <scope>NUCLEOTIDE SEQUENCE [LARGE SCALE GENOMIC DNA]</scope>
    <source>
        <strain evidence="4 5">DSM 25966</strain>
    </source>
</reference>
<dbReference type="PANTHER" id="PTHR43877:SF1">
    <property type="entry name" value="ACETYLTRANSFERASE"/>
    <property type="match status" value="1"/>
</dbReference>
<keyword evidence="5" id="KW-1185">Reference proteome</keyword>
<feature type="domain" description="N-acetyltransferase" evidence="3">
    <location>
        <begin position="6"/>
        <end position="151"/>
    </location>
</feature>
<name>A0A840AXG8_9HYPH</name>
<proteinExistence type="predicted"/>
<keyword evidence="1 4" id="KW-0808">Transferase</keyword>
<dbReference type="PROSITE" id="PS51186">
    <property type="entry name" value="GNAT"/>
    <property type="match status" value="1"/>
</dbReference>
<organism evidence="4 5">
    <name type="scientific">Kaistia hirudinis</name>
    <dbReference type="NCBI Taxonomy" id="1293440"/>
    <lineage>
        <taxon>Bacteria</taxon>
        <taxon>Pseudomonadati</taxon>
        <taxon>Pseudomonadota</taxon>
        <taxon>Alphaproteobacteria</taxon>
        <taxon>Hyphomicrobiales</taxon>
        <taxon>Kaistiaceae</taxon>
        <taxon>Kaistia</taxon>
    </lineage>
</organism>
<gene>
    <name evidence="4" type="ORF">GGR25_004229</name>
</gene>
<dbReference type="PANTHER" id="PTHR43877">
    <property type="entry name" value="AMINOALKYLPHOSPHONATE N-ACETYLTRANSFERASE-RELATED-RELATED"/>
    <property type="match status" value="1"/>
</dbReference>
<dbReference type="InterPro" id="IPR050832">
    <property type="entry name" value="Bact_Acetyltransf"/>
</dbReference>
<dbReference type="InterPro" id="IPR016181">
    <property type="entry name" value="Acyl_CoA_acyltransferase"/>
</dbReference>
<dbReference type="RefSeq" id="WP_183400806.1">
    <property type="nucleotide sequence ID" value="NZ_JACIDS010000005.1"/>
</dbReference>
<dbReference type="Gene3D" id="3.40.630.30">
    <property type="match status" value="1"/>
</dbReference>
<dbReference type="AlphaFoldDB" id="A0A840AXG8"/>
<dbReference type="InterPro" id="IPR000182">
    <property type="entry name" value="GNAT_dom"/>
</dbReference>
<sequence length="177" mass="18100">MKIDSFTITLEQPGDDPAIEALHESAFGPGRFARAASILREGVPHDPGLSFVAKSGFDLVGSVRLTPILIGGRPGLLLGPLAVVDGWKGRGAGKSLMRTALAAAAEAGHELVLLVGDEPYYGPFGFQRVAPYLLTLPAPADPARILVCPLVEGAMEGIGGRVTRAPGAGSTVPGPGA</sequence>